<keyword evidence="2" id="KW-0560">Oxidoreductase</keyword>
<dbReference type="OrthoDB" id="419598at2759"/>
<evidence type="ECO:0000259" key="3">
    <source>
        <dbReference type="Pfam" id="PF05368"/>
    </source>
</evidence>
<dbReference type="InterPro" id="IPR045312">
    <property type="entry name" value="PCBER-like"/>
</dbReference>
<protein>
    <submittedName>
        <fullName evidence="5">Leucoanthocyanidin reductase-like isoform X1</fullName>
    </submittedName>
</protein>
<dbReference type="Pfam" id="PF05368">
    <property type="entry name" value="NmrA"/>
    <property type="match status" value="1"/>
</dbReference>
<dbReference type="GO" id="GO:0009807">
    <property type="term" value="P:lignan biosynthetic process"/>
    <property type="evidence" value="ECO:0000318"/>
    <property type="project" value="GO_Central"/>
</dbReference>
<dbReference type="RefSeq" id="XP_016471620.1">
    <property type="nucleotide sequence ID" value="XM_016616134.2"/>
</dbReference>
<dbReference type="RefSeq" id="XP_016471620.1">
    <property type="nucleotide sequence ID" value="XM_016616134.1"/>
</dbReference>
<reference evidence="5" key="2">
    <citation type="submission" date="2025-08" db="UniProtKB">
        <authorList>
            <consortium name="RefSeq"/>
        </authorList>
    </citation>
    <scope>IDENTIFICATION</scope>
    <source>
        <tissue evidence="5">Leaf</tissue>
    </source>
</reference>
<evidence type="ECO:0000313" key="4">
    <source>
        <dbReference type="Proteomes" id="UP000790787"/>
    </source>
</evidence>
<dbReference type="Proteomes" id="UP000790787">
    <property type="component" value="Chromosome 20"/>
</dbReference>
<dbReference type="CDD" id="cd05259">
    <property type="entry name" value="PCBER_SDR_a"/>
    <property type="match status" value="1"/>
</dbReference>
<dbReference type="PANTHER" id="PTHR43349:SF16">
    <property type="entry name" value="LEUCANTHOCYANIDIN REDUCTASE"/>
    <property type="match status" value="1"/>
</dbReference>
<dbReference type="Gene3D" id="3.40.50.720">
    <property type="entry name" value="NAD(P)-binding Rossmann-like Domain"/>
    <property type="match status" value="1"/>
</dbReference>
<dbReference type="AlphaFoldDB" id="A0A1S4A4T7"/>
<dbReference type="InterPro" id="IPR036291">
    <property type="entry name" value="NAD(P)-bd_dom_sf"/>
</dbReference>
<dbReference type="PaxDb" id="4097-A0A1S4A4T7"/>
<dbReference type="SMR" id="A0A1S4A4T7"/>
<gene>
    <name evidence="5" type="primary">LOC107793724</name>
</gene>
<organism evidence="4 5">
    <name type="scientific">Nicotiana tabacum</name>
    <name type="common">Common tobacco</name>
    <dbReference type="NCBI Taxonomy" id="4097"/>
    <lineage>
        <taxon>Eukaryota</taxon>
        <taxon>Viridiplantae</taxon>
        <taxon>Streptophyta</taxon>
        <taxon>Embryophyta</taxon>
        <taxon>Tracheophyta</taxon>
        <taxon>Spermatophyta</taxon>
        <taxon>Magnoliopsida</taxon>
        <taxon>eudicotyledons</taxon>
        <taxon>Gunneridae</taxon>
        <taxon>Pentapetalae</taxon>
        <taxon>asterids</taxon>
        <taxon>lamiids</taxon>
        <taxon>Solanales</taxon>
        <taxon>Solanaceae</taxon>
        <taxon>Nicotianoideae</taxon>
        <taxon>Nicotianeae</taxon>
        <taxon>Nicotiana</taxon>
    </lineage>
</organism>
<dbReference type="KEGG" id="nta:107793724"/>
<dbReference type="SUPFAM" id="SSF51735">
    <property type="entry name" value="NAD(P)-binding Rossmann-fold domains"/>
    <property type="match status" value="1"/>
</dbReference>
<dbReference type="STRING" id="4097.A0A1S4A4T7"/>
<dbReference type="GeneID" id="107793724"/>
<dbReference type="Gene3D" id="3.90.25.10">
    <property type="entry name" value="UDP-galactose 4-epimerase, domain 1"/>
    <property type="match status" value="1"/>
</dbReference>
<dbReference type="InterPro" id="IPR008030">
    <property type="entry name" value="NmrA-like"/>
</dbReference>
<sequence length="334" mass="37839">MTSPPFSNGVTGKGGRILIVGATGFIGQYIAEASLDANRRTYILIRSFPDCHSKIKLIKSFEDKGAIILHVKGDINDQDYMEDMLRKYEIDIIISAVGGDSILDQLSLVQAMKSVGTIKRFLPSEFGHEVDRSDPVEPGLNMYKEKRKVRRLIEELNIPYTYICCNSVASWPYYDNKHPSEVLPPLDHFQIYGDGNVKAYFVAGPDIGKFTIKAAEDHRTEDKCVHFRPQCNYFNMNELASLWETKIGRTLPKITITEDALLAVAAENINPKSVVAALTHEIFIRGCQIEFSIDGIKDLEVCNLYPNESFRTIDECFDDFFLRMDEMCIKMPNN</sequence>
<keyword evidence="1" id="KW-0521">NADP</keyword>
<evidence type="ECO:0000313" key="5">
    <source>
        <dbReference type="RefSeq" id="XP_016471620.1"/>
    </source>
</evidence>
<accession>A0A1S4A4T7</accession>
<reference evidence="4" key="1">
    <citation type="journal article" date="2014" name="Nat. Commun.">
        <title>The tobacco genome sequence and its comparison with those of tomato and potato.</title>
        <authorList>
            <person name="Sierro N."/>
            <person name="Battey J.N."/>
            <person name="Ouadi S."/>
            <person name="Bakaher N."/>
            <person name="Bovet L."/>
            <person name="Willig A."/>
            <person name="Goepfert S."/>
            <person name="Peitsch M.C."/>
            <person name="Ivanov N.V."/>
        </authorList>
    </citation>
    <scope>NUCLEOTIDE SEQUENCE [LARGE SCALE GENOMIC DNA]</scope>
</reference>
<feature type="domain" description="NmrA-like" evidence="3">
    <location>
        <begin position="16"/>
        <end position="315"/>
    </location>
</feature>
<dbReference type="PANTHER" id="PTHR43349">
    <property type="entry name" value="PINORESINOL REDUCTASE-RELATED"/>
    <property type="match status" value="1"/>
</dbReference>
<evidence type="ECO:0000256" key="2">
    <source>
        <dbReference type="ARBA" id="ARBA00023002"/>
    </source>
</evidence>
<dbReference type="InterPro" id="IPR050608">
    <property type="entry name" value="NmrA-type/Isoflavone_red_sf"/>
</dbReference>
<evidence type="ECO:0000256" key="1">
    <source>
        <dbReference type="ARBA" id="ARBA00022857"/>
    </source>
</evidence>
<proteinExistence type="predicted"/>
<name>A0A1S4A4T7_TOBAC</name>
<dbReference type="GO" id="GO:0050664">
    <property type="term" value="F:oxidoreductase activity, acting on NAD(P)H, oxygen as acceptor"/>
    <property type="evidence" value="ECO:0000318"/>
    <property type="project" value="GO_Central"/>
</dbReference>
<keyword evidence="4" id="KW-1185">Reference proteome</keyword>